<evidence type="ECO:0000313" key="1">
    <source>
        <dbReference type="EMBL" id="BCD96006.1"/>
    </source>
</evidence>
<name>A0AAN1WEA0_9GAMM</name>
<protein>
    <submittedName>
        <fullName evidence="1">Endo-1,4-beta-xylanase</fullName>
        <ecNumber evidence="1">3.2.1.8</ecNumber>
    </submittedName>
</protein>
<dbReference type="InterPro" id="IPR050583">
    <property type="entry name" value="Mycobacterial_A85_antigen"/>
</dbReference>
<gene>
    <name evidence="1" type="ORF">MARGE09_P0205</name>
</gene>
<organism evidence="1 2">
    <name type="scientific">Marinagarivorans cellulosilyticus</name>
    <dbReference type="NCBI Taxonomy" id="2721545"/>
    <lineage>
        <taxon>Bacteria</taxon>
        <taxon>Pseudomonadati</taxon>
        <taxon>Pseudomonadota</taxon>
        <taxon>Gammaproteobacteria</taxon>
        <taxon>Cellvibrionales</taxon>
        <taxon>Cellvibrionaceae</taxon>
        <taxon>Marinagarivorans</taxon>
    </lineage>
</organism>
<dbReference type="KEGG" id="marq:MARGE09_P0205"/>
<dbReference type="Gene3D" id="3.40.50.1820">
    <property type="entry name" value="alpha/beta hydrolase"/>
    <property type="match status" value="1"/>
</dbReference>
<dbReference type="InterPro" id="IPR000801">
    <property type="entry name" value="Esterase-like"/>
</dbReference>
<dbReference type="InterPro" id="IPR029058">
    <property type="entry name" value="AB_hydrolase_fold"/>
</dbReference>
<dbReference type="SUPFAM" id="SSF53474">
    <property type="entry name" value="alpha/beta-Hydrolases"/>
    <property type="match status" value="1"/>
</dbReference>
<dbReference type="PANTHER" id="PTHR48098">
    <property type="entry name" value="ENTEROCHELIN ESTERASE-RELATED"/>
    <property type="match status" value="1"/>
</dbReference>
<evidence type="ECO:0000313" key="2">
    <source>
        <dbReference type="Proteomes" id="UP001320119"/>
    </source>
</evidence>
<reference evidence="1 2" key="1">
    <citation type="journal article" date="2022" name="IScience">
        <title>An ultrasensitive nanofiber-based assay for enzymatic hydrolysis and deep-sea microbial degradation of cellulose.</title>
        <authorList>
            <person name="Tsudome M."/>
            <person name="Tachioka M."/>
            <person name="Miyazaki M."/>
            <person name="Uchimura K."/>
            <person name="Tsuda M."/>
            <person name="Takaki Y."/>
            <person name="Deguchi S."/>
        </authorList>
    </citation>
    <scope>NUCLEOTIDE SEQUENCE [LARGE SCALE GENOMIC DNA]</scope>
    <source>
        <strain evidence="1 2">GE09</strain>
    </source>
</reference>
<dbReference type="EC" id="3.2.1.8" evidence="1"/>
<dbReference type="Proteomes" id="UP001320119">
    <property type="component" value="Chromosome"/>
</dbReference>
<dbReference type="EMBL" id="AP023086">
    <property type="protein sequence ID" value="BCD96006.1"/>
    <property type="molecule type" value="Genomic_DNA"/>
</dbReference>
<dbReference type="GO" id="GO:0031176">
    <property type="term" value="F:endo-1,4-beta-xylanase activity"/>
    <property type="evidence" value="ECO:0007669"/>
    <property type="project" value="UniProtKB-EC"/>
</dbReference>
<keyword evidence="1" id="KW-0326">Glycosidase</keyword>
<dbReference type="AlphaFoldDB" id="A0AAN1WEA0"/>
<dbReference type="GO" id="GO:0016747">
    <property type="term" value="F:acyltransferase activity, transferring groups other than amino-acyl groups"/>
    <property type="evidence" value="ECO:0007669"/>
    <property type="project" value="TreeGrafter"/>
</dbReference>
<keyword evidence="2" id="KW-1185">Reference proteome</keyword>
<sequence>MVLVKILKFGTWLMVGSLCVYLAGCNRDKAFSWINPPSQMIEGLQHHVVYSQYEKTEMGLSILVPAEYQNTPNKRYSVVYYLHGWGGNESSEINDIQKFIQRIPKHNNGMPIIVYPNGGRSGYFGSTENRIIKELIPYIDNNFKTMASREGRHLLGFSMGGTAALRLALKYPDLFTSAASLGGRLWQGDESLTEAIDVNQHKVKAFKTRLLFVQGEQDGPDQFHAVTRKLSDLEIPFKAQILPNTSHNLTSYLEQSVLFYTF</sequence>
<keyword evidence="1" id="KW-0378">Hydrolase</keyword>
<dbReference type="PANTHER" id="PTHR48098:SF1">
    <property type="entry name" value="DIACYLGLYCEROL ACYLTRANSFERASE_MYCOLYLTRANSFERASE AG85A"/>
    <property type="match status" value="1"/>
</dbReference>
<proteinExistence type="predicted"/>
<dbReference type="Pfam" id="PF00756">
    <property type="entry name" value="Esterase"/>
    <property type="match status" value="1"/>
</dbReference>
<accession>A0AAN1WEA0</accession>